<dbReference type="Proteomes" id="UP000077521">
    <property type="component" value="Unassembled WGS sequence"/>
</dbReference>
<reference evidence="2" key="2">
    <citation type="journal article" date="2019" name="IMA Fungus">
        <title>Genome sequencing and comparison of five Tilletia species to identify candidate genes for the detection of regulated species infecting wheat.</title>
        <authorList>
            <person name="Nguyen H.D.T."/>
            <person name="Sultana T."/>
            <person name="Kesanakurti P."/>
            <person name="Hambleton S."/>
        </authorList>
    </citation>
    <scope>NUCLEOTIDE SEQUENCE</scope>
    <source>
        <strain evidence="2">DAOMC 236416</strain>
    </source>
</reference>
<evidence type="ECO:0000256" key="1">
    <source>
        <dbReference type="SAM" id="MobiDB-lite"/>
    </source>
</evidence>
<organism evidence="2 3">
    <name type="scientific">Tilletia indica</name>
    <dbReference type="NCBI Taxonomy" id="43049"/>
    <lineage>
        <taxon>Eukaryota</taxon>
        <taxon>Fungi</taxon>
        <taxon>Dikarya</taxon>
        <taxon>Basidiomycota</taxon>
        <taxon>Ustilaginomycotina</taxon>
        <taxon>Exobasidiomycetes</taxon>
        <taxon>Tilletiales</taxon>
        <taxon>Tilletiaceae</taxon>
        <taxon>Tilletia</taxon>
    </lineage>
</organism>
<feature type="compositionally biased region" description="Basic and acidic residues" evidence="1">
    <location>
        <begin position="36"/>
        <end position="144"/>
    </location>
</feature>
<accession>A0A177T996</accession>
<proteinExistence type="predicted"/>
<reference evidence="2" key="1">
    <citation type="submission" date="2016-04" db="EMBL/GenBank/DDBJ databases">
        <authorList>
            <person name="Nguyen H.D."/>
            <person name="Samba Siva P."/>
            <person name="Cullis J."/>
            <person name="Levesque C.A."/>
            <person name="Hambleton S."/>
        </authorList>
    </citation>
    <scope>NUCLEOTIDE SEQUENCE</scope>
    <source>
        <strain evidence="2">DAOMC 236416</strain>
    </source>
</reference>
<feature type="region of interest" description="Disordered" evidence="1">
    <location>
        <begin position="251"/>
        <end position="289"/>
    </location>
</feature>
<sequence length="289" mass="33216">MVEAVMEASNSRAKLMIERDRIAAAEAAKLQSSSESNEKERWTGDQDIKWAELNSTEKGKERERDDRKEERREMEARRQHEANLERDRRDKQCESERANREEQRDERREDAGRRDQQWRAEMEQRSKDSDRQAQDRAEERRLERKRLEVEAKRIEKGQPASYVPPFHTPAPYGQAGGVPPLPIHFPPHFFGGMPHLPNQFPSHPFGGTPYGPMHYPYGPDTYGPAYSTHHQHAFPPSFAPSTPMPVPARMDQSVSVPNTVNANNPVHPHTSHTPYRPPEHNLAQPTGEG</sequence>
<evidence type="ECO:0000313" key="3">
    <source>
        <dbReference type="Proteomes" id="UP000077521"/>
    </source>
</evidence>
<feature type="compositionally biased region" description="Polar residues" evidence="1">
    <location>
        <begin position="252"/>
        <end position="264"/>
    </location>
</feature>
<protein>
    <submittedName>
        <fullName evidence="2">Uncharacterized protein</fullName>
    </submittedName>
</protein>
<name>A0A177T996_9BASI</name>
<comment type="caution">
    <text evidence="2">The sequence shown here is derived from an EMBL/GenBank/DDBJ whole genome shotgun (WGS) entry which is preliminary data.</text>
</comment>
<keyword evidence="3" id="KW-1185">Reference proteome</keyword>
<feature type="region of interest" description="Disordered" evidence="1">
    <location>
        <begin position="26"/>
        <end position="144"/>
    </location>
</feature>
<evidence type="ECO:0000313" key="2">
    <source>
        <dbReference type="EMBL" id="KAE8249173.1"/>
    </source>
</evidence>
<dbReference type="EMBL" id="LWDF02000404">
    <property type="protein sequence ID" value="KAE8249173.1"/>
    <property type="molecule type" value="Genomic_DNA"/>
</dbReference>
<gene>
    <name evidence="2" type="ORF">A4X13_0g5315</name>
</gene>
<dbReference type="AlphaFoldDB" id="A0A177T996"/>